<sequence>MTVTTMKTARRRGMGFALLAGVAIISLCAGTAAVAVASETKATMPIVAVEAVPDWIRDRPVPEATKALVEGAQDGIAYLLNDQQYRARADGHDDWFRLASKVVDRSGLESTGQITLTYNPAFESVGIAFVRIVRDGQVIDRTKDTQFRVVERESDLKDGIVSGSLKVIANVRDVRVGDVVDYATIVHTRSALWPGHSFHQFSQRFSDPLGMRSIRLVWPSGMTPAFKALNSDIAFQTRAIDGGTEWEWVSRNPAPTKGESNVPAGAFQWGRVDISTMKNWGEVAAWAEGLYKGDEALTPDFAARLDAIAKASPGAADRLTEASRLVQDNIRYVGEEMGEGLFVPRRPATVLTRGYGDCKDKSLLLAVALRRLGIDAVPALVSTSAGDRLIDRLPSPLQFDHVIVRAVVDGRVMWIDPTGTHRGGRGTAIVASDLGYALPIRAGQAALEKMEGFGDHAGRMDVLEQFAVDEKGAVPLTLHVETRYTEARADGMRASWSTSSARRIADNNLDFYRKRFPGLAEARPLVLKDDRDANTLTMVEDYTLSREAFDKAKLSSKLITRAYAVQDVLPDRQANPRRNPLALHDHVVTDQVIELRAKGRPLDPLDDVEAKGGAVVFTRRSTKLPDGLRMAYHLETGPRDQVPASEAEGVYAVSDTLKDEAGIEFYLEKAVPPAEMPDGLDRDLLVKIQPDMEKVQALMQKPDQTSKIEALTLVTSILERLPRPSPTAGLIEGMKGALLADLRRPQAALAAFQSAAAQYAGNPEMFRLWIGYEIDLGTGDSVAKAFQRTQAVQPAIVASLEDLWVQGAFQKVQALAPEKRRAAREDICLALVGAGWQQAPRTAFGDSMLGCAIVAHARRGHVAEARALLAKEPSTRTLVSLAAERRYQAFWPEMDRVMADHFRSALEADAKRAAVAVKAAPTNYKVVSQQIQALRALGRFDEAIAVGKPLATDRARIETVGSDAFWLVNEYAAALKMAGRPDEAVAALDLVIGLGMEQYPELASIAINRAEILGATGKDKAALDSFNDLATQHLGRLSGYGQGWVWAGRACLLRRMGRLDEAKADEAKLTAKPADNWGAATQVLACRGDVKATADMLLTRLRDDEARDDVFDQFLTFETAEAQTPTEQAILQTLAKARATPEVQAEFVKYARPLRYAGTSQGWTTY</sequence>
<comment type="caution">
    <text evidence="3">The sequence shown here is derived from an EMBL/GenBank/DDBJ whole genome shotgun (WGS) entry which is preliminary data.</text>
</comment>
<dbReference type="Gene3D" id="1.25.40.10">
    <property type="entry name" value="Tetratricopeptide repeat domain"/>
    <property type="match status" value="1"/>
</dbReference>
<proteinExistence type="predicted"/>
<keyword evidence="1" id="KW-0732">Signal</keyword>
<dbReference type="STRING" id="33051.SB4_12025"/>
<dbReference type="InterPro" id="IPR024618">
    <property type="entry name" value="DUF3857"/>
</dbReference>
<dbReference type="Gene3D" id="2.60.40.3140">
    <property type="match status" value="1"/>
</dbReference>
<evidence type="ECO:0000313" key="4">
    <source>
        <dbReference type="Proteomes" id="UP000072867"/>
    </source>
</evidence>
<dbReference type="InterPro" id="IPR038765">
    <property type="entry name" value="Papain-like_cys_pep_sf"/>
</dbReference>
<dbReference type="Pfam" id="PF12969">
    <property type="entry name" value="DUF3857"/>
    <property type="match status" value="1"/>
</dbReference>
<dbReference type="EMBL" id="LDTD01000005">
    <property type="protein sequence ID" value="KTT75828.1"/>
    <property type="molecule type" value="Genomic_DNA"/>
</dbReference>
<dbReference type="AlphaFoldDB" id="A0A147I989"/>
<dbReference type="SUPFAM" id="SSF54001">
    <property type="entry name" value="Cysteine proteinases"/>
    <property type="match status" value="1"/>
</dbReference>
<feature type="domain" description="DUF3857" evidence="2">
    <location>
        <begin position="97"/>
        <end position="256"/>
    </location>
</feature>
<dbReference type="SUPFAM" id="SSF48452">
    <property type="entry name" value="TPR-like"/>
    <property type="match status" value="1"/>
</dbReference>
<evidence type="ECO:0000313" key="3">
    <source>
        <dbReference type="EMBL" id="KTT75828.1"/>
    </source>
</evidence>
<dbReference type="InterPro" id="IPR011990">
    <property type="entry name" value="TPR-like_helical_dom_sf"/>
</dbReference>
<organism evidence="3 4">
    <name type="scientific">Sphingomonas sanguinis</name>
    <dbReference type="NCBI Taxonomy" id="33051"/>
    <lineage>
        <taxon>Bacteria</taxon>
        <taxon>Pseudomonadati</taxon>
        <taxon>Pseudomonadota</taxon>
        <taxon>Alphaproteobacteria</taxon>
        <taxon>Sphingomonadales</taxon>
        <taxon>Sphingomonadaceae</taxon>
        <taxon>Sphingomonas</taxon>
    </lineage>
</organism>
<accession>A0A147I989</accession>
<dbReference type="Gene3D" id="3.10.620.30">
    <property type="match status" value="1"/>
</dbReference>
<dbReference type="RefSeq" id="WP_058731907.1">
    <property type="nucleotide sequence ID" value="NZ_LDTD01000005.1"/>
</dbReference>
<evidence type="ECO:0000256" key="1">
    <source>
        <dbReference type="SAM" id="SignalP"/>
    </source>
</evidence>
<protein>
    <recommendedName>
        <fullName evidence="2">DUF3857 domain-containing protein</fullName>
    </recommendedName>
</protein>
<gene>
    <name evidence="3" type="ORF">NS319_00410</name>
</gene>
<feature type="chain" id="PRO_5007548426" description="DUF3857 domain-containing protein" evidence="1">
    <location>
        <begin position="38"/>
        <end position="1166"/>
    </location>
</feature>
<name>A0A147I989_9SPHN</name>
<dbReference type="PATRIC" id="fig|33051.3.peg.2540"/>
<feature type="signal peptide" evidence="1">
    <location>
        <begin position="1"/>
        <end position="37"/>
    </location>
</feature>
<evidence type="ECO:0000259" key="2">
    <source>
        <dbReference type="Pfam" id="PF12969"/>
    </source>
</evidence>
<dbReference type="Proteomes" id="UP000072867">
    <property type="component" value="Unassembled WGS sequence"/>
</dbReference>
<reference evidence="3 4" key="1">
    <citation type="journal article" date="2016" name="Front. Microbiol.">
        <title>Genomic Resource of Rice Seed Associated Bacteria.</title>
        <authorList>
            <person name="Midha S."/>
            <person name="Bansal K."/>
            <person name="Sharma S."/>
            <person name="Kumar N."/>
            <person name="Patil P.P."/>
            <person name="Chaudhry V."/>
            <person name="Patil P.B."/>
        </authorList>
    </citation>
    <scope>NUCLEOTIDE SEQUENCE [LARGE SCALE GENOMIC DNA]</scope>
    <source>
        <strain evidence="3 4">NS319</strain>
    </source>
</reference>